<dbReference type="AlphaFoldDB" id="A0A1E1EXX1"/>
<keyword evidence="4" id="KW-0233">DNA recombination</keyword>
<keyword evidence="7" id="KW-1185">Reference proteome</keyword>
<evidence type="ECO:0000256" key="1">
    <source>
        <dbReference type="ARBA" id="ARBA00008857"/>
    </source>
</evidence>
<dbReference type="GO" id="GO:0003677">
    <property type="term" value="F:DNA binding"/>
    <property type="evidence" value="ECO:0007669"/>
    <property type="project" value="UniProtKB-KW"/>
</dbReference>
<evidence type="ECO:0000313" key="6">
    <source>
        <dbReference type="EMBL" id="BAV63118.1"/>
    </source>
</evidence>
<dbReference type="PROSITE" id="PS51898">
    <property type="entry name" value="TYR_RECOMBINASE"/>
    <property type="match status" value="1"/>
</dbReference>
<dbReference type="RefSeq" id="WP_066521558.1">
    <property type="nucleotide sequence ID" value="NZ_AP017655.1"/>
</dbReference>
<dbReference type="Gene3D" id="1.10.150.130">
    <property type="match status" value="1"/>
</dbReference>
<comment type="similarity">
    <text evidence="1">Belongs to the 'phage' integrase family.</text>
</comment>
<dbReference type="PANTHER" id="PTHR30349">
    <property type="entry name" value="PHAGE INTEGRASE-RELATED"/>
    <property type="match status" value="1"/>
</dbReference>
<dbReference type="InterPro" id="IPR010998">
    <property type="entry name" value="Integrase_recombinase_N"/>
</dbReference>
<dbReference type="Gene3D" id="1.10.443.10">
    <property type="entry name" value="Intergrase catalytic core"/>
    <property type="match status" value="1"/>
</dbReference>
<evidence type="ECO:0000256" key="4">
    <source>
        <dbReference type="ARBA" id="ARBA00023172"/>
    </source>
</evidence>
<dbReference type="InterPro" id="IPR002104">
    <property type="entry name" value="Integrase_catalytic"/>
</dbReference>
<sequence>MTNVLSDAPVTSLRQRMIEDMNMRRFTRKTQFDYVRHVARFATYLGRPPDTATVEELRQFQVEQREAGIGIPTMNSIVSALRFFFTHTIDRPDLSRKLYTVKNPRSLPIVLSREEVVLLLGATNCLKHKAALSVAYGAGLRAAEVTMLKVRDVDSKRMLLRVERGKGGRYRNALLPADLLALLREWWTVGRKQGVMHADGWLFPGMHYLKPLSTRQLHRIVVDAAEAAGIKKRVGPHTLRHSFATHLLEDGVDIRIIQALLGHANLETTAFYTTVATRTVRAVISPLDKLTTLLEAQVAPPG</sequence>
<dbReference type="InterPro" id="IPR050090">
    <property type="entry name" value="Tyrosine_recombinase_XerCD"/>
</dbReference>
<evidence type="ECO:0000256" key="3">
    <source>
        <dbReference type="ARBA" id="ARBA00023125"/>
    </source>
</evidence>
<feature type="domain" description="Tyr recombinase" evidence="5">
    <location>
        <begin position="106"/>
        <end position="285"/>
    </location>
</feature>
<dbReference type="PANTHER" id="PTHR30349:SF64">
    <property type="entry name" value="PROPHAGE INTEGRASE INTD-RELATED"/>
    <property type="match status" value="1"/>
</dbReference>
<keyword evidence="2" id="KW-0229">DNA integration</keyword>
<dbReference type="Pfam" id="PF00589">
    <property type="entry name" value="Phage_integrase"/>
    <property type="match status" value="1"/>
</dbReference>
<dbReference type="InterPro" id="IPR004107">
    <property type="entry name" value="Integrase_SAM-like_N"/>
</dbReference>
<dbReference type="KEGG" id="sclo:SCLO_1000780"/>
<dbReference type="InterPro" id="IPR013762">
    <property type="entry name" value="Integrase-like_cat_sf"/>
</dbReference>
<evidence type="ECO:0000259" key="5">
    <source>
        <dbReference type="PROSITE" id="PS51898"/>
    </source>
</evidence>
<dbReference type="EMBL" id="AP017655">
    <property type="protein sequence ID" value="BAV63118.1"/>
    <property type="molecule type" value="Genomic_DNA"/>
</dbReference>
<keyword evidence="3" id="KW-0238">DNA-binding</keyword>
<evidence type="ECO:0000256" key="2">
    <source>
        <dbReference type="ARBA" id="ARBA00022908"/>
    </source>
</evidence>
<dbReference type="GO" id="GO:0015074">
    <property type="term" value="P:DNA integration"/>
    <property type="evidence" value="ECO:0007669"/>
    <property type="project" value="UniProtKB-KW"/>
</dbReference>
<protein>
    <submittedName>
        <fullName evidence="6">Integrase</fullName>
    </submittedName>
</protein>
<dbReference type="InterPro" id="IPR011010">
    <property type="entry name" value="DNA_brk_join_enz"/>
</dbReference>
<name>A0A1E1EXX1_9SPHN</name>
<accession>A0A1E1EXX1</accession>
<evidence type="ECO:0000313" key="7">
    <source>
        <dbReference type="Proteomes" id="UP000218272"/>
    </source>
</evidence>
<dbReference type="Proteomes" id="UP000218272">
    <property type="component" value="Chromosome SCLO_1"/>
</dbReference>
<dbReference type="GO" id="GO:0006310">
    <property type="term" value="P:DNA recombination"/>
    <property type="evidence" value="ECO:0007669"/>
    <property type="project" value="UniProtKB-KW"/>
</dbReference>
<organism evidence="6 7">
    <name type="scientific">Sphingobium cloacae</name>
    <dbReference type="NCBI Taxonomy" id="120107"/>
    <lineage>
        <taxon>Bacteria</taxon>
        <taxon>Pseudomonadati</taxon>
        <taxon>Pseudomonadota</taxon>
        <taxon>Alphaproteobacteria</taxon>
        <taxon>Sphingomonadales</taxon>
        <taxon>Sphingomonadaceae</taxon>
        <taxon>Sphingobium</taxon>
    </lineage>
</organism>
<proteinExistence type="inferred from homology"/>
<dbReference type="OrthoDB" id="9801717at2"/>
<dbReference type="SUPFAM" id="SSF56349">
    <property type="entry name" value="DNA breaking-rejoining enzymes"/>
    <property type="match status" value="1"/>
</dbReference>
<gene>
    <name evidence="6" type="ORF">SCLO_1000780</name>
</gene>
<dbReference type="Pfam" id="PF13495">
    <property type="entry name" value="Phage_int_SAM_4"/>
    <property type="match status" value="1"/>
</dbReference>
<reference evidence="6 7" key="1">
    <citation type="submission" date="2016-10" db="EMBL/GenBank/DDBJ databases">
        <title>Complete Genome Sequence of the Nonylphenol-Degrading Bacterium Sphingobium cloacae JCM 10874T.</title>
        <authorList>
            <person name="Ootsuka M."/>
            <person name="Nishizawa T."/>
            <person name="Ohta H."/>
        </authorList>
    </citation>
    <scope>NUCLEOTIDE SEQUENCE [LARGE SCALE GENOMIC DNA]</scope>
    <source>
        <strain evidence="6 7">JCM 10874</strain>
    </source>
</reference>